<dbReference type="PANTHER" id="PTHR43162">
    <property type="match status" value="1"/>
</dbReference>
<dbReference type="PANTHER" id="PTHR43162:SF1">
    <property type="entry name" value="PRESTALK A DIFFERENTIATION PROTEIN A"/>
    <property type="match status" value="1"/>
</dbReference>
<reference evidence="2" key="1">
    <citation type="submission" date="2022-10" db="EMBL/GenBank/DDBJ databases">
        <title>The WGS of Solirubrobacter sp. CPCC 204708.</title>
        <authorList>
            <person name="Jiang Z."/>
        </authorList>
    </citation>
    <scope>NUCLEOTIDE SEQUENCE</scope>
    <source>
        <strain evidence="2">CPCC 204708</strain>
    </source>
</reference>
<dbReference type="RefSeq" id="WP_270006941.1">
    <property type="nucleotide sequence ID" value="NZ_JAPCID010000105.1"/>
</dbReference>
<dbReference type="Pfam" id="PF13460">
    <property type="entry name" value="NAD_binding_10"/>
    <property type="match status" value="1"/>
</dbReference>
<dbReference type="InterPro" id="IPR016040">
    <property type="entry name" value="NAD(P)-bd_dom"/>
</dbReference>
<gene>
    <name evidence="2" type="ORF">OJ962_34095</name>
</gene>
<protein>
    <submittedName>
        <fullName evidence="2">NAD(P)H-binding protein</fullName>
    </submittedName>
</protein>
<name>A0ABT4RVF3_9ACTN</name>
<dbReference type="EMBL" id="JAPCID010000105">
    <property type="protein sequence ID" value="MDA0142567.1"/>
    <property type="molecule type" value="Genomic_DNA"/>
</dbReference>
<organism evidence="2 3">
    <name type="scientific">Solirubrobacter deserti</name>
    <dbReference type="NCBI Taxonomy" id="2282478"/>
    <lineage>
        <taxon>Bacteria</taxon>
        <taxon>Bacillati</taxon>
        <taxon>Actinomycetota</taxon>
        <taxon>Thermoleophilia</taxon>
        <taxon>Solirubrobacterales</taxon>
        <taxon>Solirubrobacteraceae</taxon>
        <taxon>Solirubrobacter</taxon>
    </lineage>
</organism>
<dbReference type="Gene3D" id="3.40.50.720">
    <property type="entry name" value="NAD(P)-binding Rossmann-like Domain"/>
    <property type="match status" value="1"/>
</dbReference>
<dbReference type="SUPFAM" id="SSF51735">
    <property type="entry name" value="NAD(P)-binding Rossmann-fold domains"/>
    <property type="match status" value="1"/>
</dbReference>
<proteinExistence type="predicted"/>
<dbReference type="InterPro" id="IPR051604">
    <property type="entry name" value="Ergot_Alk_Oxidoreductase"/>
</dbReference>
<comment type="caution">
    <text evidence="2">The sequence shown here is derived from an EMBL/GenBank/DDBJ whole genome shotgun (WGS) entry which is preliminary data.</text>
</comment>
<evidence type="ECO:0000259" key="1">
    <source>
        <dbReference type="Pfam" id="PF13460"/>
    </source>
</evidence>
<evidence type="ECO:0000313" key="3">
    <source>
        <dbReference type="Proteomes" id="UP001147700"/>
    </source>
</evidence>
<keyword evidence="3" id="KW-1185">Reference proteome</keyword>
<dbReference type="Proteomes" id="UP001147700">
    <property type="component" value="Unassembled WGS sequence"/>
</dbReference>
<sequence length="294" mass="31116">MDAPLILLTGATGFVGGRLLEELRGRGPLRCVVRDASRIESGPDVEVVEADLTDTRAIACAMDGVDCAYYLVHSMEAGGSDDFASRDRELAENLAEAARGADLRRIVYLGGVEAAGGRSEHLESRHEVERILSAFGGEFVALRASMIIGAGSGSFDALAQLVERLPVLALPTWRTRLCQPVAIDNVIAALVACDDVAPGSYDIAGPDRLTFEELTVRLGELQGNPRPTVALPFSNSKLEGAVAALFTDQDTELLTPLMAGLDADLVVEDNALERVFGITPTPFDAAVTRALAAP</sequence>
<accession>A0ABT4RVF3</accession>
<feature type="domain" description="NAD(P)-binding" evidence="1">
    <location>
        <begin position="10"/>
        <end position="117"/>
    </location>
</feature>
<evidence type="ECO:0000313" key="2">
    <source>
        <dbReference type="EMBL" id="MDA0142567.1"/>
    </source>
</evidence>
<dbReference type="InterPro" id="IPR036291">
    <property type="entry name" value="NAD(P)-bd_dom_sf"/>
</dbReference>